<dbReference type="InterPro" id="IPR036757">
    <property type="entry name" value="TFR-like_dimer_dom_sf"/>
</dbReference>
<dbReference type="Gene3D" id="3.40.630.10">
    <property type="entry name" value="Zn peptidases"/>
    <property type="match status" value="1"/>
</dbReference>
<evidence type="ECO:0000313" key="7">
    <source>
        <dbReference type="EnsemblMetazoa" id="CLYHEMP002210.4"/>
    </source>
</evidence>
<dbReference type="SUPFAM" id="SSF47672">
    <property type="entry name" value="Transferrin receptor-like dimerisation domain"/>
    <property type="match status" value="1"/>
</dbReference>
<feature type="domain" description="Peptidase M28" evidence="6">
    <location>
        <begin position="372"/>
        <end position="573"/>
    </location>
</feature>
<dbReference type="GO" id="GO:0004180">
    <property type="term" value="F:carboxypeptidase activity"/>
    <property type="evidence" value="ECO:0007669"/>
    <property type="project" value="TreeGrafter"/>
</dbReference>
<comment type="similarity">
    <text evidence="1">Belongs to the peptidase M28 family. M28B subfamily.</text>
</comment>
<dbReference type="FunFam" id="3.40.630.10:FF:000101">
    <property type="entry name" value="N-acetylated alpha-linked acidic dipeptidase like 1"/>
    <property type="match status" value="1"/>
</dbReference>
<dbReference type="PANTHER" id="PTHR10404:SF46">
    <property type="entry name" value="VACUOLAR PROTEIN SORTING-ASSOCIATED PROTEIN 70"/>
    <property type="match status" value="1"/>
</dbReference>
<dbReference type="AlphaFoldDB" id="A0A7M5TUV3"/>
<feature type="domain" description="PA" evidence="4">
    <location>
        <begin position="188"/>
        <end position="276"/>
    </location>
</feature>
<evidence type="ECO:0000256" key="1">
    <source>
        <dbReference type="ARBA" id="ARBA00005634"/>
    </source>
</evidence>
<evidence type="ECO:0000256" key="2">
    <source>
        <dbReference type="SAM" id="Coils"/>
    </source>
</evidence>
<dbReference type="OrthoDB" id="5841748at2759"/>
<protein>
    <submittedName>
        <fullName evidence="7">Uncharacterized protein</fullName>
    </submittedName>
</protein>
<keyword evidence="2" id="KW-0175">Coiled coil</keyword>
<evidence type="ECO:0000259" key="4">
    <source>
        <dbReference type="Pfam" id="PF02225"/>
    </source>
</evidence>
<dbReference type="InterPro" id="IPR046450">
    <property type="entry name" value="PA_dom_sf"/>
</dbReference>
<dbReference type="PANTHER" id="PTHR10404">
    <property type="entry name" value="N-ACETYLATED-ALPHA-LINKED ACIDIC DIPEPTIDASE"/>
    <property type="match status" value="1"/>
</dbReference>
<dbReference type="CDD" id="cd02121">
    <property type="entry name" value="PA_GCPII_like"/>
    <property type="match status" value="1"/>
</dbReference>
<feature type="domain" description="Transferrin receptor-like dimerisation" evidence="5">
    <location>
        <begin position="638"/>
        <end position="756"/>
    </location>
</feature>
<evidence type="ECO:0000259" key="5">
    <source>
        <dbReference type="Pfam" id="PF04253"/>
    </source>
</evidence>
<dbReference type="RefSeq" id="XP_066916273.1">
    <property type="nucleotide sequence ID" value="XM_067060172.1"/>
</dbReference>
<dbReference type="Proteomes" id="UP000594262">
    <property type="component" value="Unplaced"/>
</dbReference>
<dbReference type="InterPro" id="IPR007365">
    <property type="entry name" value="TFR-like_dimer_dom"/>
</dbReference>
<proteinExistence type="inferred from homology"/>
<dbReference type="SUPFAM" id="SSF53187">
    <property type="entry name" value="Zn-dependent exopeptidases"/>
    <property type="match status" value="1"/>
</dbReference>
<name>A0A7M5TUV3_9CNID</name>
<dbReference type="Pfam" id="PF04253">
    <property type="entry name" value="TFR_dimer"/>
    <property type="match status" value="1"/>
</dbReference>
<dbReference type="Gene3D" id="3.50.30.30">
    <property type="match status" value="1"/>
</dbReference>
<dbReference type="Pfam" id="PF04389">
    <property type="entry name" value="Peptidase_M28"/>
    <property type="match status" value="1"/>
</dbReference>
<dbReference type="InterPro" id="IPR003137">
    <property type="entry name" value="PA_domain"/>
</dbReference>
<feature type="transmembrane region" description="Helical" evidence="3">
    <location>
        <begin position="24"/>
        <end position="46"/>
    </location>
</feature>
<dbReference type="SUPFAM" id="SSF52025">
    <property type="entry name" value="PA domain"/>
    <property type="match status" value="1"/>
</dbReference>
<dbReference type="EnsemblMetazoa" id="CLYHEMT002210.4">
    <property type="protein sequence ID" value="CLYHEMP002210.4"/>
    <property type="gene ID" value="CLYHEMG002210"/>
</dbReference>
<dbReference type="Gene3D" id="1.20.930.40">
    <property type="entry name" value="Transferrin receptor-like, dimerisation domain"/>
    <property type="match status" value="1"/>
</dbReference>
<evidence type="ECO:0000256" key="3">
    <source>
        <dbReference type="SAM" id="Phobius"/>
    </source>
</evidence>
<reference evidence="7" key="1">
    <citation type="submission" date="2021-01" db="UniProtKB">
        <authorList>
            <consortium name="EnsemblMetazoa"/>
        </authorList>
    </citation>
    <scope>IDENTIFICATION</scope>
</reference>
<keyword evidence="3" id="KW-0812">Transmembrane</keyword>
<organism evidence="7 8">
    <name type="scientific">Clytia hemisphaerica</name>
    <dbReference type="NCBI Taxonomy" id="252671"/>
    <lineage>
        <taxon>Eukaryota</taxon>
        <taxon>Metazoa</taxon>
        <taxon>Cnidaria</taxon>
        <taxon>Hydrozoa</taxon>
        <taxon>Hydroidolina</taxon>
        <taxon>Leptothecata</taxon>
        <taxon>Obeliida</taxon>
        <taxon>Clytiidae</taxon>
        <taxon>Clytia</taxon>
    </lineage>
</organism>
<dbReference type="GeneID" id="136803449"/>
<sequence>MKTTLECEYTKVKGGTMARNTPRFYAFLVALGVVCFCIGILAGFYAGKNRYESDGEVSVSPSKSSRSDAEREEFYKSVFQEMKADNIRSNLKNYTALPHPPGLAQNEKLGNQIADEWGKHMDKIEKFKYNIYLSYPEAPGEITLHQDNGKNFDKKKLVINNEPSFDESEKNNDKLLYPFNAFSGRGTVTAEIVYGNYGLDKDFDTLKNAGIDVEGKIMIFRYGKTARSRKVERSEARKAVGVIIFTDPSDHTVQGEEYPKGWMLNRYGVQRGTVNRLPGDALSIGYPSKDNYFRKDESKYSGNPAIPSQPISYSTAYEILQYMKLNDNDTALPSGFQGGLNFTYPLTSGKGRNVTLNVSTILETKATYTICGTIFGQKEPDRYVMLGNHRDGWTYGACDPSSGTAVMSEIVRSLGAQKKKGWRPQRSIMTCSWGAEEPGIQGSTEWADENHKFLTNNVAAYLNVDMAVEGNFTVRMKVLDYLADGILKMSKLIEAPSDSSVTLYEDWLAKSKIWRNNTSLTKPYFVAATSGSDYKALWHTYGTPIADFRYIFDKVKYKQLPQNPHYHTAYESFGWMDKKLDPGFIHHLAIGRLWAGHLLLIAESDILPYDLVQFTEQLQSYFKQFDDYYKEILGNQTISLDFAKQRINALLEKCKTFQKHVDAVKKSKNEDKDLKLRAINDKLMNFERNFIIKGLAKNEATRHAVYATSSNTLKSMKFNGIGEAIKDAVKNGGDWDEVRKQITLLVWCIDTANRSLDVEKY</sequence>
<feature type="coiled-coil region" evidence="2">
    <location>
        <begin position="640"/>
        <end position="689"/>
    </location>
</feature>
<keyword evidence="3" id="KW-1133">Transmembrane helix</keyword>
<accession>A0A7M5TUV3</accession>
<dbReference type="InterPro" id="IPR039373">
    <property type="entry name" value="Peptidase_M28B"/>
</dbReference>
<evidence type="ECO:0000313" key="8">
    <source>
        <dbReference type="Proteomes" id="UP000594262"/>
    </source>
</evidence>
<dbReference type="Pfam" id="PF02225">
    <property type="entry name" value="PA"/>
    <property type="match status" value="1"/>
</dbReference>
<dbReference type="InterPro" id="IPR007484">
    <property type="entry name" value="Peptidase_M28"/>
</dbReference>
<keyword evidence="8" id="KW-1185">Reference proteome</keyword>
<keyword evidence="3" id="KW-0472">Membrane</keyword>
<evidence type="ECO:0000259" key="6">
    <source>
        <dbReference type="Pfam" id="PF04389"/>
    </source>
</evidence>